<keyword evidence="6" id="KW-1185">Reference proteome</keyword>
<dbReference type="InterPro" id="IPR001810">
    <property type="entry name" value="F-box_dom"/>
</dbReference>
<dbReference type="InterPro" id="IPR003591">
    <property type="entry name" value="Leu-rich_rpt_typical-subtyp"/>
</dbReference>
<sequence>MGQSGSAAFETLRHMTALRELHLVDTMLRAVPSPVSALLSLRVLNLTSNSGLARAGSSTWHPLLRLRFLQTLDLSRCGIRFKPAVLARLRAAGVELKSMGQASEPSQSLSLASLPLDIIEEIGDQLKFTDKIRLASCCRALRSRTLTSSSLWGWLFPTLDGKPPASFDSLAAWLAAHKGGLHRLVLMPGRKDQVAAAAVPNLLHSMAGGTLAKLELSNVPAGADVRALGQLQLTRLRILSWGTKVLPAELASLPLAELDLGGCWHSNTDAALAPLAHLGASLTSLKMEHCRLAGRIPAPLRALSALRKLRLDVGEDWATVLQEPPPPTAPDAFAPLACLSALTSLTLGGLGFCVLPTELSALPGLKMADFDKMHSLNKDDPHTWAPLSHLTGLTSLVVGSGLGCCLPAQLAMCTALLELEICDELRFGDGNSEPTYAWAPLRHLTALTKFKGPCRPAALALLPTSLLDLCATCSLAAATQAEMAPISRLTALTRLDLSRAKLHLFPAALSKCGALRELLLRNAQFLDLPEAAFQPLAHLTALSSLDLREAQLAAVPPALAAATALVDLCGSKGPPSEGPAGEVQHLSRLSSLTKLQRLSLWGTATRSLPPELSTLQNLASLGLGQCPAMGQVSALLSLRTLDLASNSGLASADTSTWRPLLGLPLLHTLDLSQCGISSPPAQLEPLRAAGVQLRAIPTTSGSTAVPQTSAFPHRFQSGGTVLVAEHGSWNRQSAIGYRVALVQVDPDGRPTEHAVFAEGWLQDEGKPSQSFWGRPAGLLVLPDGSLLVSDDAADAVYRITYGGKP</sequence>
<gene>
    <name evidence="5" type="ORF">COHA_006685</name>
</gene>
<dbReference type="PANTHER" id="PTHR45752">
    <property type="entry name" value="LEUCINE-RICH REPEAT-CONTAINING"/>
    <property type="match status" value="1"/>
</dbReference>
<evidence type="ECO:0000256" key="3">
    <source>
        <dbReference type="ARBA" id="ARBA00022737"/>
    </source>
</evidence>
<dbReference type="Proteomes" id="UP001205105">
    <property type="component" value="Unassembled WGS sequence"/>
</dbReference>
<organism evidence="5 6">
    <name type="scientific">Chlorella ohadii</name>
    <dbReference type="NCBI Taxonomy" id="2649997"/>
    <lineage>
        <taxon>Eukaryota</taxon>
        <taxon>Viridiplantae</taxon>
        <taxon>Chlorophyta</taxon>
        <taxon>core chlorophytes</taxon>
        <taxon>Trebouxiophyceae</taxon>
        <taxon>Chlorellales</taxon>
        <taxon>Chlorellaceae</taxon>
        <taxon>Chlorella clade</taxon>
        <taxon>Chlorella</taxon>
    </lineage>
</organism>
<proteinExistence type="predicted"/>
<comment type="caution">
    <text evidence="5">The sequence shown here is derived from an EMBL/GenBank/DDBJ whole genome shotgun (WGS) entry which is preliminary data.</text>
</comment>
<keyword evidence="2" id="KW-0433">Leucine-rich repeat</keyword>
<name>A0AAD5DNF0_9CHLO</name>
<dbReference type="SMART" id="SM00369">
    <property type="entry name" value="LRR_TYP"/>
    <property type="match status" value="8"/>
</dbReference>
<dbReference type="GO" id="GO:0006108">
    <property type="term" value="P:malate metabolic process"/>
    <property type="evidence" value="ECO:0007669"/>
    <property type="project" value="InterPro"/>
</dbReference>
<reference evidence="5" key="1">
    <citation type="submission" date="2020-11" db="EMBL/GenBank/DDBJ databases">
        <title>Chlorella ohadii genome sequencing and assembly.</title>
        <authorList>
            <person name="Murik O."/>
            <person name="Treves H."/>
            <person name="Kedem I."/>
            <person name="Shotland Y."/>
            <person name="Kaplan A."/>
        </authorList>
    </citation>
    <scope>NUCLEOTIDE SEQUENCE</scope>
    <source>
        <strain evidence="5">1</strain>
    </source>
</reference>
<dbReference type="InterPro" id="IPR032675">
    <property type="entry name" value="LRR_dom_sf"/>
</dbReference>
<accession>A0AAD5DNF0</accession>
<dbReference type="PANTHER" id="PTHR45752:SF187">
    <property type="entry name" value="LEUCINE-RICH REPEAT AND IQ DOMAIN-CONTAINING PROTEIN 4"/>
    <property type="match status" value="1"/>
</dbReference>
<dbReference type="PROSITE" id="PS50181">
    <property type="entry name" value="FBOX"/>
    <property type="match status" value="1"/>
</dbReference>
<dbReference type="SUPFAM" id="SSF52058">
    <property type="entry name" value="L domain-like"/>
    <property type="match status" value="1"/>
</dbReference>
<protein>
    <recommendedName>
        <fullName evidence="4">F-box domain-containing protein</fullName>
    </recommendedName>
</protein>
<evidence type="ECO:0000259" key="4">
    <source>
        <dbReference type="PROSITE" id="PS50181"/>
    </source>
</evidence>
<dbReference type="GO" id="GO:0005930">
    <property type="term" value="C:axoneme"/>
    <property type="evidence" value="ECO:0007669"/>
    <property type="project" value="UniProtKB-SubCell"/>
</dbReference>
<dbReference type="GO" id="GO:0016615">
    <property type="term" value="F:malate dehydrogenase activity"/>
    <property type="evidence" value="ECO:0007669"/>
    <property type="project" value="InterPro"/>
</dbReference>
<dbReference type="AlphaFoldDB" id="A0AAD5DNF0"/>
<evidence type="ECO:0000313" key="6">
    <source>
        <dbReference type="Proteomes" id="UP001205105"/>
    </source>
</evidence>
<dbReference type="Gene3D" id="3.80.10.10">
    <property type="entry name" value="Ribonuclease Inhibitor"/>
    <property type="match status" value="4"/>
</dbReference>
<comment type="subcellular location">
    <subcellularLocation>
        <location evidence="1">Cytoplasm</location>
        <location evidence="1">Cytoskeleton</location>
        <location evidence="1">Cilium axoneme</location>
    </subcellularLocation>
</comment>
<dbReference type="InterPro" id="IPR001252">
    <property type="entry name" value="Malate_DH_AS"/>
</dbReference>
<feature type="domain" description="F-box" evidence="4">
    <location>
        <begin position="108"/>
        <end position="155"/>
    </location>
</feature>
<dbReference type="InterPro" id="IPR036047">
    <property type="entry name" value="F-box-like_dom_sf"/>
</dbReference>
<dbReference type="InterPro" id="IPR050715">
    <property type="entry name" value="LRR-SigEffector_domain"/>
</dbReference>
<evidence type="ECO:0000256" key="2">
    <source>
        <dbReference type="ARBA" id="ARBA00022614"/>
    </source>
</evidence>
<keyword evidence="3" id="KW-0677">Repeat</keyword>
<dbReference type="SUPFAM" id="SSF52047">
    <property type="entry name" value="RNI-like"/>
    <property type="match status" value="1"/>
</dbReference>
<dbReference type="SUPFAM" id="SSF81383">
    <property type="entry name" value="F-box domain"/>
    <property type="match status" value="1"/>
</dbReference>
<dbReference type="SUPFAM" id="SSF63829">
    <property type="entry name" value="Calcium-dependent phosphotriesterase"/>
    <property type="match status" value="1"/>
</dbReference>
<evidence type="ECO:0000256" key="1">
    <source>
        <dbReference type="ARBA" id="ARBA00004430"/>
    </source>
</evidence>
<dbReference type="EMBL" id="JADXDR010000098">
    <property type="protein sequence ID" value="KAI7839558.1"/>
    <property type="molecule type" value="Genomic_DNA"/>
</dbReference>
<dbReference type="PROSITE" id="PS00068">
    <property type="entry name" value="MDH"/>
    <property type="match status" value="1"/>
</dbReference>
<evidence type="ECO:0000313" key="5">
    <source>
        <dbReference type="EMBL" id="KAI7839558.1"/>
    </source>
</evidence>